<gene>
    <name evidence="2" type="ORF">AtDm6_0896</name>
</gene>
<evidence type="ECO:0000313" key="2">
    <source>
        <dbReference type="EMBL" id="KGB25215.1"/>
    </source>
</evidence>
<proteinExistence type="predicted"/>
<comment type="caution">
    <text evidence="2">The sequence shown here is derived from an EMBL/GenBank/DDBJ whole genome shotgun (WGS) entry which is preliminary data.</text>
</comment>
<accession>A0A094YT91</accession>
<dbReference type="AlphaFoldDB" id="A0A094YT91"/>
<dbReference type="Proteomes" id="UP000029448">
    <property type="component" value="Unassembled WGS sequence"/>
</dbReference>
<dbReference type="EMBL" id="JOKM01000021">
    <property type="protein sequence ID" value="KGB25215.1"/>
    <property type="molecule type" value="Genomic_DNA"/>
</dbReference>
<keyword evidence="1" id="KW-0812">Transmembrane</keyword>
<reference evidence="2 3" key="1">
    <citation type="submission" date="2014-06" db="EMBL/GenBank/DDBJ databases">
        <title>Functional and comparative genomic analyses of the Drosophila gut microbiota identify candidate symbiosis factors.</title>
        <authorList>
            <person name="Newell P.D."/>
            <person name="Chaston J.M."/>
            <person name="Douglas A.E."/>
        </authorList>
    </citation>
    <scope>NUCLEOTIDE SEQUENCE [LARGE SCALE GENOMIC DNA]</scope>
    <source>
        <strain evidence="2 3">DmCS_006</strain>
    </source>
</reference>
<dbReference type="PATRIC" id="fig|104102.7.peg.890"/>
<dbReference type="STRING" id="104102.AtDm6_0896"/>
<dbReference type="GeneID" id="89477671"/>
<feature type="transmembrane region" description="Helical" evidence="1">
    <location>
        <begin position="122"/>
        <end position="142"/>
    </location>
</feature>
<keyword evidence="3" id="KW-1185">Reference proteome</keyword>
<organism evidence="2 3">
    <name type="scientific">Acetobacter tropicalis</name>
    <dbReference type="NCBI Taxonomy" id="104102"/>
    <lineage>
        <taxon>Bacteria</taxon>
        <taxon>Pseudomonadati</taxon>
        <taxon>Pseudomonadota</taxon>
        <taxon>Alphaproteobacteria</taxon>
        <taxon>Acetobacterales</taxon>
        <taxon>Acetobacteraceae</taxon>
        <taxon>Acetobacter</taxon>
    </lineage>
</organism>
<keyword evidence="1" id="KW-1133">Transmembrane helix</keyword>
<keyword evidence="1" id="KW-0472">Membrane</keyword>
<sequence>MKTIDYTHSKPGADHGKRFCLTRMDAFAADQWARHTLQAAIRGGARIGADLAEAGVAGLASLGIEIFGFMEETDLDNALNRLMQCVTIRPDPANPDLTRAVIAADFEEPETLGMVRSEVFRLHVGFLLAAAHQLFPVVAALLGEAAPPPSSV</sequence>
<name>A0A094YT91_9PROT</name>
<evidence type="ECO:0000313" key="3">
    <source>
        <dbReference type="Proteomes" id="UP000029448"/>
    </source>
</evidence>
<evidence type="ECO:0000256" key="1">
    <source>
        <dbReference type="SAM" id="Phobius"/>
    </source>
</evidence>
<protein>
    <submittedName>
        <fullName evidence="2">Uncharacterized protein</fullName>
    </submittedName>
</protein>
<dbReference type="RefSeq" id="WP_035378401.1">
    <property type="nucleotide sequence ID" value="NZ_JACAOJ010000002.1"/>
</dbReference>